<dbReference type="PANTHER" id="PTHR36529:SF1">
    <property type="entry name" value="GLYCOSYLTRANSFERASE"/>
    <property type="match status" value="1"/>
</dbReference>
<evidence type="ECO:0000313" key="1">
    <source>
        <dbReference type="EMBL" id="AFK03679.1"/>
    </source>
</evidence>
<dbReference type="InterPro" id="IPR029044">
    <property type="entry name" value="Nucleotide-diphossugar_trans"/>
</dbReference>
<keyword evidence="2" id="KW-1185">Reference proteome</keyword>
<gene>
    <name evidence="1" type="ordered locus">Emtol_2543</name>
</gene>
<evidence type="ECO:0008006" key="3">
    <source>
        <dbReference type="Google" id="ProtNLM"/>
    </source>
</evidence>
<dbReference type="InterPro" id="IPR018641">
    <property type="entry name" value="Trfase_1_rSAM/seldom-assoc"/>
</dbReference>
<dbReference type="Proteomes" id="UP000002875">
    <property type="component" value="Chromosome"/>
</dbReference>
<protein>
    <recommendedName>
        <fullName evidence="3">DUF2064 domain-containing protein</fullName>
    </recommendedName>
</protein>
<dbReference type="Pfam" id="PF09837">
    <property type="entry name" value="DUF2064"/>
    <property type="match status" value="1"/>
</dbReference>
<dbReference type="RefSeq" id="WP_015029376.1">
    <property type="nucleotide sequence ID" value="NC_018748.1"/>
</dbReference>
<dbReference type="EMBL" id="CP002961">
    <property type="protein sequence ID" value="AFK03679.1"/>
    <property type="molecule type" value="Genomic_DNA"/>
</dbReference>
<sequence>MKNTTAILVFLQDESKDASNKRLTPKNNIGANQWVFSKLNSFVKQVSAATQLPVFYSNQLISKSSKPFGIQLSEAIQLVFEQGFAKVICIGNDCLALNKAKLLEAAEKLNNSETVLGPDRRGGVYLLGVSKESFEPSTFENLAWQSGKMLQSYLNQYGNQQIEWLETLADIHTFEELKGYQHAKHLIAFLVQTIQQKYSSFQELSVFIFKLCTNSYHLLRAPPSI</sequence>
<dbReference type="PANTHER" id="PTHR36529">
    <property type="entry name" value="SLL1095 PROTEIN"/>
    <property type="match status" value="1"/>
</dbReference>
<dbReference type="Gene3D" id="3.90.550.10">
    <property type="entry name" value="Spore Coat Polysaccharide Biosynthesis Protein SpsA, Chain A"/>
    <property type="match status" value="1"/>
</dbReference>
<proteinExistence type="predicted"/>
<organism evidence="1 2">
    <name type="scientific">Emticicia oligotrophica (strain DSM 17448 / CIP 109782 / MTCC 6937 / GPTSA100-15)</name>
    <dbReference type="NCBI Taxonomy" id="929562"/>
    <lineage>
        <taxon>Bacteria</taxon>
        <taxon>Pseudomonadati</taxon>
        <taxon>Bacteroidota</taxon>
        <taxon>Cytophagia</taxon>
        <taxon>Cytophagales</taxon>
        <taxon>Leadbetterellaceae</taxon>
        <taxon>Emticicia</taxon>
    </lineage>
</organism>
<dbReference type="SUPFAM" id="SSF53448">
    <property type="entry name" value="Nucleotide-diphospho-sugar transferases"/>
    <property type="match status" value="1"/>
</dbReference>
<evidence type="ECO:0000313" key="2">
    <source>
        <dbReference type="Proteomes" id="UP000002875"/>
    </source>
</evidence>
<name>A0ABM5N2K9_EMTOG</name>
<accession>A0ABM5N2K9</accession>
<reference evidence="1 2" key="1">
    <citation type="submission" date="2011-07" db="EMBL/GenBank/DDBJ databases">
        <title>The complete genome of chromosome of Emticicia oligotrophica DSM 17448.</title>
        <authorList>
            <consortium name="US DOE Joint Genome Institute (JGI-PGF)"/>
            <person name="Lucas S."/>
            <person name="Han J."/>
            <person name="Lapidus A."/>
            <person name="Bruce D."/>
            <person name="Goodwin L."/>
            <person name="Pitluck S."/>
            <person name="Peters L."/>
            <person name="Kyrpides N."/>
            <person name="Mavromatis K."/>
            <person name="Ivanova N."/>
            <person name="Ovchinnikova G."/>
            <person name="Teshima H."/>
            <person name="Detter J.C."/>
            <person name="Tapia R."/>
            <person name="Han C."/>
            <person name="Land M."/>
            <person name="Hauser L."/>
            <person name="Markowitz V."/>
            <person name="Cheng J.-F."/>
            <person name="Hugenholtz P."/>
            <person name="Woyke T."/>
            <person name="Wu D."/>
            <person name="Tindall B."/>
            <person name="Pomrenke H."/>
            <person name="Brambilla E."/>
            <person name="Klenk H.-P."/>
            <person name="Eisen J.A."/>
        </authorList>
    </citation>
    <scope>NUCLEOTIDE SEQUENCE [LARGE SCALE GENOMIC DNA]</scope>
    <source>
        <strain evidence="1 2">DSM 17448</strain>
    </source>
</reference>